<organism evidence="31 32">
    <name type="scientific">Ceratina calcarata</name>
    <dbReference type="NCBI Taxonomy" id="156304"/>
    <lineage>
        <taxon>Eukaryota</taxon>
        <taxon>Metazoa</taxon>
        <taxon>Ecdysozoa</taxon>
        <taxon>Arthropoda</taxon>
        <taxon>Hexapoda</taxon>
        <taxon>Insecta</taxon>
        <taxon>Pterygota</taxon>
        <taxon>Neoptera</taxon>
        <taxon>Endopterygota</taxon>
        <taxon>Hymenoptera</taxon>
        <taxon>Apocrita</taxon>
        <taxon>Aculeata</taxon>
        <taxon>Apoidea</taxon>
        <taxon>Anthophila</taxon>
        <taxon>Apidae</taxon>
        <taxon>Ceratina</taxon>
        <taxon>Zadontomerus</taxon>
    </lineage>
</organism>
<evidence type="ECO:0000256" key="11">
    <source>
        <dbReference type="ARBA" id="ARBA00023098"/>
    </source>
</evidence>
<comment type="cofactor">
    <cofactor evidence="1">
        <name>Mg(2+)</name>
        <dbReference type="ChEBI" id="CHEBI:18420"/>
    </cofactor>
</comment>
<keyword evidence="6" id="KW-0808">Transferase</keyword>
<comment type="catalytic activity">
    <reaction evidence="29">
        <text>N-(hexanoyl)sphing-4-enine + ATP = N-hexanoylsphing-4-enine 1-phosphate + ADP + H(+)</text>
        <dbReference type="Rhea" id="RHEA:43312"/>
        <dbReference type="ChEBI" id="CHEBI:15378"/>
        <dbReference type="ChEBI" id="CHEBI:30616"/>
        <dbReference type="ChEBI" id="CHEBI:63867"/>
        <dbReference type="ChEBI" id="CHEBI:82959"/>
        <dbReference type="ChEBI" id="CHEBI:456216"/>
    </reaction>
    <physiologicalReaction direction="left-to-right" evidence="29">
        <dbReference type="Rhea" id="RHEA:43313"/>
    </physiologicalReaction>
</comment>
<keyword evidence="31" id="KW-1185">Reference proteome</keyword>
<keyword evidence="10" id="KW-0067">ATP-binding</keyword>
<evidence type="ECO:0000256" key="3">
    <source>
        <dbReference type="ARBA" id="ARBA00004637"/>
    </source>
</evidence>
<evidence type="ECO:0000256" key="25">
    <source>
        <dbReference type="ARBA" id="ARBA00030553"/>
    </source>
</evidence>
<dbReference type="GO" id="GO:0005743">
    <property type="term" value="C:mitochondrial inner membrane"/>
    <property type="evidence" value="ECO:0007669"/>
    <property type="project" value="UniProtKB-SubCell"/>
</dbReference>
<evidence type="ECO:0000256" key="26">
    <source>
        <dbReference type="ARBA" id="ARBA00044480"/>
    </source>
</evidence>
<dbReference type="InterPro" id="IPR017438">
    <property type="entry name" value="ATP-NAD_kinase_N"/>
</dbReference>
<evidence type="ECO:0000256" key="13">
    <source>
        <dbReference type="ARBA" id="ARBA00023136"/>
    </source>
</evidence>
<dbReference type="EC" id="2.7.1.138" evidence="22"/>
<comment type="catalytic activity">
    <reaction evidence="20">
        <text>1-hexadecanoyl-sn-glycerol + ATP = 1-hexadecanoyl-sn-glycero-3-phosphate + ADP + H(+)</text>
        <dbReference type="Rhea" id="RHEA:43308"/>
        <dbReference type="ChEBI" id="CHEBI:15378"/>
        <dbReference type="ChEBI" id="CHEBI:30616"/>
        <dbReference type="ChEBI" id="CHEBI:57518"/>
        <dbReference type="ChEBI" id="CHEBI:75542"/>
        <dbReference type="ChEBI" id="CHEBI:456216"/>
    </reaction>
    <physiologicalReaction direction="left-to-right" evidence="20">
        <dbReference type="Rhea" id="RHEA:43309"/>
    </physiologicalReaction>
</comment>
<sequence>MAKILNFFRTVRNHWKKSMVGVAALSYGGLHTKEIYDTDRLMREYCESVSRVGDAPLRTTVKPRHVTIILNPVAKKGKAKKYFENYCEPLLHLAGIALTIIQTESQNDARRIIMNLNTPTDAIIVAGGDGTLSDVLTGLVRKYDYNLSSVKQCPIGILPLGQTNKIAKSLYQEYDDLSDVKQMIEATMAIINERSKMMDMIQVKPIEEENLEEPIKPIYAMGAVEWGAWKDANSTANKYWYWGPLKKYATYIFNGFNIDLNEYCDAVLRYTLPCDGCSRCNLKTSQSGYFNTNARWWQVFVPKRNVVGTENVDYSKIINEDCDVVHELAVSTNELHIETWNVGKLQDASLLQSCLRVKMGPKNISYFSFVSEGWKNERRDNDDESLCKQVTEAKIIELNPRKIDRDYTLYIDNEEYELKPVEIKLLPRAVKVFCSRTND</sequence>
<evidence type="ECO:0000256" key="14">
    <source>
        <dbReference type="ARBA" id="ARBA00023371"/>
    </source>
</evidence>
<dbReference type="GO" id="GO:0047620">
    <property type="term" value="F:acylglycerol kinase activity"/>
    <property type="evidence" value="ECO:0007669"/>
    <property type="project" value="UniProtKB-EC"/>
</dbReference>
<evidence type="ECO:0000256" key="27">
    <source>
        <dbReference type="ARBA" id="ARBA00048034"/>
    </source>
</evidence>
<evidence type="ECO:0000256" key="10">
    <source>
        <dbReference type="ARBA" id="ARBA00022840"/>
    </source>
</evidence>
<comment type="catalytic activity">
    <reaction evidence="14">
        <text>1,2-di-(9Z-octadecenoyl)-sn-glycerol + ATP = 1,2-di-(9Z-octadecenoyl)-sn-glycero-3-phosphate + ADP + H(+)</text>
        <dbReference type="Rhea" id="RHEA:40327"/>
        <dbReference type="ChEBI" id="CHEBI:15378"/>
        <dbReference type="ChEBI" id="CHEBI:30616"/>
        <dbReference type="ChEBI" id="CHEBI:52333"/>
        <dbReference type="ChEBI" id="CHEBI:74546"/>
        <dbReference type="ChEBI" id="CHEBI:456216"/>
    </reaction>
    <physiologicalReaction direction="left-to-right" evidence="14">
        <dbReference type="Rhea" id="RHEA:40328"/>
    </physiologicalReaction>
</comment>
<name>A0AAJ7IW04_9HYME</name>
<dbReference type="GO" id="GO:0004143">
    <property type="term" value="F:ATP-dependent diacylglycerol kinase activity"/>
    <property type="evidence" value="ECO:0007669"/>
    <property type="project" value="UniProtKB-EC"/>
</dbReference>
<dbReference type="Proteomes" id="UP000694925">
    <property type="component" value="Unplaced"/>
</dbReference>
<dbReference type="EC" id="2.7.1.94" evidence="23"/>
<keyword evidence="12" id="KW-0496">Mitochondrion</keyword>
<evidence type="ECO:0000256" key="15">
    <source>
        <dbReference type="ARBA" id="ARBA00023411"/>
    </source>
</evidence>
<gene>
    <name evidence="32" type="primary">LOC108623722</name>
</gene>
<dbReference type="KEGG" id="ccal:108623722"/>
<keyword evidence="7" id="KW-0547">Nucleotide-binding</keyword>
<dbReference type="GO" id="GO:0001729">
    <property type="term" value="F:ceramide kinase activity"/>
    <property type="evidence" value="ECO:0007669"/>
    <property type="project" value="UniProtKB-EC"/>
</dbReference>
<dbReference type="PANTHER" id="PTHR12358">
    <property type="entry name" value="SPHINGOSINE KINASE"/>
    <property type="match status" value="1"/>
</dbReference>
<reference evidence="32" key="1">
    <citation type="submission" date="2025-08" db="UniProtKB">
        <authorList>
            <consortium name="RefSeq"/>
        </authorList>
    </citation>
    <scope>IDENTIFICATION</scope>
    <source>
        <tissue evidence="32">Whole body</tissue>
    </source>
</reference>
<dbReference type="AlphaFoldDB" id="A0AAJ7IW04"/>
<evidence type="ECO:0000256" key="8">
    <source>
        <dbReference type="ARBA" id="ARBA00022777"/>
    </source>
</evidence>
<evidence type="ECO:0000256" key="16">
    <source>
        <dbReference type="ARBA" id="ARBA00024483"/>
    </source>
</evidence>
<evidence type="ECO:0000256" key="18">
    <source>
        <dbReference type="ARBA" id="ARBA00024512"/>
    </source>
</evidence>
<keyword evidence="13" id="KW-0472">Membrane</keyword>
<dbReference type="GeneID" id="108623722"/>
<evidence type="ECO:0000256" key="6">
    <source>
        <dbReference type="ARBA" id="ARBA00022679"/>
    </source>
</evidence>
<evidence type="ECO:0000256" key="28">
    <source>
        <dbReference type="ARBA" id="ARBA00048663"/>
    </source>
</evidence>
<dbReference type="GO" id="GO:0005524">
    <property type="term" value="F:ATP binding"/>
    <property type="evidence" value="ECO:0007669"/>
    <property type="project" value="UniProtKB-KW"/>
</dbReference>
<evidence type="ECO:0000256" key="24">
    <source>
        <dbReference type="ARBA" id="ARBA00026142"/>
    </source>
</evidence>
<keyword evidence="9" id="KW-0999">Mitochondrion inner membrane</keyword>
<comment type="subcellular location">
    <subcellularLocation>
        <location evidence="3">Mitochondrion inner membrane</location>
        <topology evidence="3">Peripheral membrane protein</topology>
    </subcellularLocation>
    <subcellularLocation>
        <location evidence="2">Mitochondrion intermembrane space</location>
    </subcellularLocation>
</comment>
<dbReference type="InterPro" id="IPR016064">
    <property type="entry name" value="NAD/diacylglycerol_kinase_sf"/>
</dbReference>
<dbReference type="Gene3D" id="3.40.50.10330">
    <property type="entry name" value="Probable inorganic polyphosphate/atp-NAD kinase, domain 1"/>
    <property type="match status" value="1"/>
</dbReference>
<comment type="catalytic activity">
    <reaction evidence="17">
        <text>1-(9Z-octadecenoyl)-sn-glycerol + ATP = 1-(9Z-octadecenoyl)-sn-glycero-3-phosphate + ADP + H(+)</text>
        <dbReference type="Rhea" id="RHEA:41079"/>
        <dbReference type="ChEBI" id="CHEBI:15378"/>
        <dbReference type="ChEBI" id="CHEBI:30616"/>
        <dbReference type="ChEBI" id="CHEBI:74544"/>
        <dbReference type="ChEBI" id="CHEBI:75757"/>
        <dbReference type="ChEBI" id="CHEBI:456216"/>
    </reaction>
    <physiologicalReaction direction="left-to-right" evidence="17">
        <dbReference type="Rhea" id="RHEA:41080"/>
    </physiologicalReaction>
</comment>
<comment type="catalytic activity">
    <reaction evidence="15">
        <text>a 1,2-diacyl-sn-glycerol + ATP = a 1,2-diacyl-sn-glycero-3-phosphate + ADP + H(+)</text>
        <dbReference type="Rhea" id="RHEA:10272"/>
        <dbReference type="ChEBI" id="CHEBI:15378"/>
        <dbReference type="ChEBI" id="CHEBI:17815"/>
        <dbReference type="ChEBI" id="CHEBI:30616"/>
        <dbReference type="ChEBI" id="CHEBI:58608"/>
        <dbReference type="ChEBI" id="CHEBI:456216"/>
        <dbReference type="EC" id="2.7.1.107"/>
    </reaction>
    <physiologicalReaction direction="left-to-right" evidence="15">
        <dbReference type="Rhea" id="RHEA:10273"/>
    </physiologicalReaction>
</comment>
<evidence type="ECO:0000256" key="12">
    <source>
        <dbReference type="ARBA" id="ARBA00023128"/>
    </source>
</evidence>
<dbReference type="InterPro" id="IPR001206">
    <property type="entry name" value="Diacylglycerol_kinase_cat_dom"/>
</dbReference>
<comment type="catalytic activity">
    <reaction evidence="26">
        <text>a 2-acylglycerol + ATP = a 2-acyl-sn-glycerol 3-phosphate + ADP + H(+)</text>
        <dbReference type="Rhea" id="RHEA:39847"/>
        <dbReference type="ChEBI" id="CHEBI:15378"/>
        <dbReference type="ChEBI" id="CHEBI:17389"/>
        <dbReference type="ChEBI" id="CHEBI:30616"/>
        <dbReference type="ChEBI" id="CHEBI:64982"/>
        <dbReference type="ChEBI" id="CHEBI:456216"/>
    </reaction>
    <physiologicalReaction direction="left-to-right" evidence="26">
        <dbReference type="Rhea" id="RHEA:39848"/>
    </physiologicalReaction>
</comment>
<evidence type="ECO:0000259" key="30">
    <source>
        <dbReference type="PROSITE" id="PS50146"/>
    </source>
</evidence>
<evidence type="ECO:0000256" key="20">
    <source>
        <dbReference type="ARBA" id="ARBA00024636"/>
    </source>
</evidence>
<comment type="catalytic activity">
    <reaction evidence="19">
        <text>2-(5Z,8Z,11Z,14Z-eicosatetraenoyl)-glycerol + ATP = 2-(5Z,8Z,11Z,14Z-eicosatetraenoyl)-sn-glycero-3-phosphate + ADP + H(+)</text>
        <dbReference type="Rhea" id="RHEA:43316"/>
        <dbReference type="ChEBI" id="CHEBI:15378"/>
        <dbReference type="ChEBI" id="CHEBI:30616"/>
        <dbReference type="ChEBI" id="CHEBI:52392"/>
        <dbReference type="ChEBI" id="CHEBI:78209"/>
        <dbReference type="ChEBI" id="CHEBI:456216"/>
    </reaction>
    <physiologicalReaction direction="left-to-right" evidence="19">
        <dbReference type="Rhea" id="RHEA:43317"/>
    </physiologicalReaction>
</comment>
<dbReference type="EC" id="2.7.1.107" evidence="5"/>
<evidence type="ECO:0000256" key="7">
    <source>
        <dbReference type="ARBA" id="ARBA00022741"/>
    </source>
</evidence>
<evidence type="ECO:0000256" key="9">
    <source>
        <dbReference type="ARBA" id="ARBA00022792"/>
    </source>
</evidence>
<evidence type="ECO:0000256" key="19">
    <source>
        <dbReference type="ARBA" id="ARBA00024556"/>
    </source>
</evidence>
<dbReference type="SUPFAM" id="SSF111331">
    <property type="entry name" value="NAD kinase/diacylglycerol kinase-like"/>
    <property type="match status" value="1"/>
</dbReference>
<dbReference type="GO" id="GO:0046512">
    <property type="term" value="P:sphingosine biosynthetic process"/>
    <property type="evidence" value="ECO:0007669"/>
    <property type="project" value="TreeGrafter"/>
</dbReference>
<comment type="catalytic activity">
    <reaction evidence="27">
        <text>an N-acylsphing-4-enine + ATP = an N-acylsphing-4-enine 1-phosphate + ADP + H(+)</text>
        <dbReference type="Rhea" id="RHEA:17929"/>
        <dbReference type="ChEBI" id="CHEBI:15378"/>
        <dbReference type="ChEBI" id="CHEBI:30616"/>
        <dbReference type="ChEBI" id="CHEBI:52639"/>
        <dbReference type="ChEBI" id="CHEBI:57674"/>
        <dbReference type="ChEBI" id="CHEBI:456216"/>
        <dbReference type="EC" id="2.7.1.138"/>
    </reaction>
    <physiologicalReaction direction="left-to-right" evidence="27">
        <dbReference type="Rhea" id="RHEA:17930"/>
    </physiologicalReaction>
</comment>
<dbReference type="CTD" id="326168"/>
<dbReference type="PANTHER" id="PTHR12358:SF31">
    <property type="entry name" value="ACYLGLYCEROL KINASE, MITOCHONDRIAL"/>
    <property type="match status" value="1"/>
</dbReference>
<protein>
    <recommendedName>
        <fullName evidence="24">Acylglycerol kinase, mitochondrial</fullName>
        <ecNumber evidence="5">2.7.1.107</ecNumber>
        <ecNumber evidence="22">2.7.1.138</ecNumber>
        <ecNumber evidence="23">2.7.1.94</ecNumber>
    </recommendedName>
    <alternativeName>
        <fullName evidence="25">Multiple substrate lipid kinase</fullName>
    </alternativeName>
</protein>
<evidence type="ECO:0000313" key="31">
    <source>
        <dbReference type="Proteomes" id="UP000694925"/>
    </source>
</evidence>
<dbReference type="InterPro" id="IPR050187">
    <property type="entry name" value="Lipid_Phosphate_FormReg"/>
</dbReference>
<keyword evidence="8 32" id="KW-0418">Kinase</keyword>
<dbReference type="Pfam" id="PF19712">
    <property type="entry name" value="AGK_C"/>
    <property type="match status" value="1"/>
</dbReference>
<dbReference type="SMART" id="SM00046">
    <property type="entry name" value="DAGKc"/>
    <property type="match status" value="1"/>
</dbReference>
<evidence type="ECO:0000256" key="17">
    <source>
        <dbReference type="ARBA" id="ARBA00024505"/>
    </source>
</evidence>
<dbReference type="GO" id="GO:0046513">
    <property type="term" value="P:ceramide biosynthetic process"/>
    <property type="evidence" value="ECO:0007669"/>
    <property type="project" value="TreeGrafter"/>
</dbReference>
<dbReference type="PROSITE" id="PS50146">
    <property type="entry name" value="DAGK"/>
    <property type="match status" value="1"/>
</dbReference>
<evidence type="ECO:0000256" key="2">
    <source>
        <dbReference type="ARBA" id="ARBA00004569"/>
    </source>
</evidence>
<keyword evidence="11" id="KW-0443">Lipid metabolism</keyword>
<comment type="pathway">
    <text evidence="4">Lipid metabolism; glycerolipid metabolism.</text>
</comment>
<evidence type="ECO:0000256" key="21">
    <source>
        <dbReference type="ARBA" id="ARBA00025749"/>
    </source>
</evidence>
<comment type="catalytic activity">
    <reaction evidence="18">
        <text>a 1-acyl-sn-glycerol + ATP = a 1-acyl-sn-glycero-3-phosphate + ADP + H(+)</text>
        <dbReference type="Rhea" id="RHEA:33747"/>
        <dbReference type="ChEBI" id="CHEBI:15378"/>
        <dbReference type="ChEBI" id="CHEBI:30616"/>
        <dbReference type="ChEBI" id="CHEBI:57970"/>
        <dbReference type="ChEBI" id="CHEBI:64683"/>
        <dbReference type="ChEBI" id="CHEBI:456216"/>
    </reaction>
    <physiologicalReaction direction="left-to-right" evidence="18">
        <dbReference type="Rhea" id="RHEA:33748"/>
    </physiologicalReaction>
</comment>
<dbReference type="Pfam" id="PF00781">
    <property type="entry name" value="DAGK_cat"/>
    <property type="match status" value="1"/>
</dbReference>
<dbReference type="InterPro" id="IPR045579">
    <property type="entry name" value="AGK_C"/>
</dbReference>
<comment type="catalytic activity">
    <reaction evidence="16">
        <text>1-(5Z,8Z,11Z,14Z-eicosatetraenoyl)-sn-glycerol + ATP = 1-(5Z,8Z,11Z,14Z-eicosatetraenoyl)-sn-glycero-3-phosphate + ADP + H(+)</text>
        <dbReference type="Rhea" id="RHEA:43328"/>
        <dbReference type="ChEBI" id="CHEBI:15378"/>
        <dbReference type="ChEBI" id="CHEBI:30616"/>
        <dbReference type="ChEBI" id="CHEBI:34071"/>
        <dbReference type="ChEBI" id="CHEBI:74938"/>
        <dbReference type="ChEBI" id="CHEBI:456216"/>
    </reaction>
    <physiologicalReaction direction="left-to-right" evidence="16">
        <dbReference type="Rhea" id="RHEA:43329"/>
    </physiologicalReaction>
</comment>
<evidence type="ECO:0000256" key="22">
    <source>
        <dbReference type="ARBA" id="ARBA00026096"/>
    </source>
</evidence>
<proteinExistence type="inferred from homology"/>
<evidence type="ECO:0000256" key="29">
    <source>
        <dbReference type="ARBA" id="ARBA00048876"/>
    </source>
</evidence>
<dbReference type="RefSeq" id="XP_017877920.1">
    <property type="nucleotide sequence ID" value="XM_018022431.2"/>
</dbReference>
<dbReference type="GO" id="GO:0005758">
    <property type="term" value="C:mitochondrial intermembrane space"/>
    <property type="evidence" value="ECO:0007669"/>
    <property type="project" value="UniProtKB-SubCell"/>
</dbReference>
<accession>A0AAJ7IW04</accession>
<evidence type="ECO:0000256" key="1">
    <source>
        <dbReference type="ARBA" id="ARBA00001946"/>
    </source>
</evidence>
<evidence type="ECO:0000256" key="23">
    <source>
        <dbReference type="ARBA" id="ARBA00026098"/>
    </source>
</evidence>
<evidence type="ECO:0000313" key="32">
    <source>
        <dbReference type="RefSeq" id="XP_017877920.1"/>
    </source>
</evidence>
<evidence type="ECO:0000256" key="5">
    <source>
        <dbReference type="ARBA" id="ARBA00012133"/>
    </source>
</evidence>
<feature type="domain" description="DAGKc" evidence="30">
    <location>
        <begin position="61"/>
        <end position="207"/>
    </location>
</feature>
<evidence type="ECO:0000256" key="4">
    <source>
        <dbReference type="ARBA" id="ARBA00005175"/>
    </source>
</evidence>
<comment type="catalytic activity">
    <reaction evidence="28">
        <text>a monoacylglycerol + ATP = a monoacyl-sn-glycero-3-phosphate + ADP + H(+)</text>
        <dbReference type="Rhea" id="RHEA:19293"/>
        <dbReference type="ChEBI" id="CHEBI:15378"/>
        <dbReference type="ChEBI" id="CHEBI:17408"/>
        <dbReference type="ChEBI" id="CHEBI:30616"/>
        <dbReference type="ChEBI" id="CHEBI:77589"/>
        <dbReference type="ChEBI" id="CHEBI:456216"/>
        <dbReference type="EC" id="2.7.1.94"/>
    </reaction>
    <physiologicalReaction direction="left-to-right" evidence="28">
        <dbReference type="Rhea" id="RHEA:19294"/>
    </physiologicalReaction>
</comment>
<comment type="similarity">
    <text evidence="21">Belongs to the AGK family.</text>
</comment>